<dbReference type="Proteomes" id="UP001194468">
    <property type="component" value="Unassembled WGS sequence"/>
</dbReference>
<evidence type="ECO:0000256" key="1">
    <source>
        <dbReference type="SAM" id="MobiDB-lite"/>
    </source>
</evidence>
<name>A0AAD4BDU3_BOLED</name>
<keyword evidence="3" id="KW-1185">Reference proteome</keyword>
<dbReference type="EMBL" id="WHUW01000145">
    <property type="protein sequence ID" value="KAF8421142.1"/>
    <property type="molecule type" value="Genomic_DNA"/>
</dbReference>
<comment type="caution">
    <text evidence="2">The sequence shown here is derived from an EMBL/GenBank/DDBJ whole genome shotgun (WGS) entry which is preliminary data.</text>
</comment>
<gene>
    <name evidence="2" type="ORF">L210DRAFT_3573138</name>
</gene>
<sequence>MSSANPAIAIIPVDLGTAAAFDQNIFPLAYYSCPDDFSKGSFLIRSTVEEMDNIYELGIDLNNHDDDFAFNTRVKVADLREEEAKLQRKTLNPFKVFRNYRARKLFHATSRKVYLDTIRTSEIIHREEGIVRQGPRTQVQVVPSTQMRNVNGEISPDMAIGGLCIELPNGPDDAERVIKRIRKRIDPFQEDPLVSQLRDGEQAMTLLSQDACGTSVDEANRTSVASSDLQQSRPSSPKTIIVIQNSVVTTNSSNISGITQNRGDRTSGASVTQGFAP</sequence>
<feature type="compositionally biased region" description="Polar residues" evidence="1">
    <location>
        <begin position="255"/>
        <end position="277"/>
    </location>
</feature>
<evidence type="ECO:0000313" key="3">
    <source>
        <dbReference type="Proteomes" id="UP001194468"/>
    </source>
</evidence>
<evidence type="ECO:0000313" key="2">
    <source>
        <dbReference type="EMBL" id="KAF8421142.1"/>
    </source>
</evidence>
<reference evidence="2" key="2">
    <citation type="journal article" date="2020" name="Nat. Commun.">
        <title>Large-scale genome sequencing of mycorrhizal fungi provides insights into the early evolution of symbiotic traits.</title>
        <authorList>
            <person name="Miyauchi S."/>
            <person name="Kiss E."/>
            <person name="Kuo A."/>
            <person name="Drula E."/>
            <person name="Kohler A."/>
            <person name="Sanchez-Garcia M."/>
            <person name="Morin E."/>
            <person name="Andreopoulos B."/>
            <person name="Barry K.W."/>
            <person name="Bonito G."/>
            <person name="Buee M."/>
            <person name="Carver A."/>
            <person name="Chen C."/>
            <person name="Cichocki N."/>
            <person name="Clum A."/>
            <person name="Culley D."/>
            <person name="Crous P.W."/>
            <person name="Fauchery L."/>
            <person name="Girlanda M."/>
            <person name="Hayes R.D."/>
            <person name="Keri Z."/>
            <person name="LaButti K."/>
            <person name="Lipzen A."/>
            <person name="Lombard V."/>
            <person name="Magnuson J."/>
            <person name="Maillard F."/>
            <person name="Murat C."/>
            <person name="Nolan M."/>
            <person name="Ohm R.A."/>
            <person name="Pangilinan J."/>
            <person name="Pereira M.F."/>
            <person name="Perotto S."/>
            <person name="Peter M."/>
            <person name="Pfister S."/>
            <person name="Riley R."/>
            <person name="Sitrit Y."/>
            <person name="Stielow J.B."/>
            <person name="Szollosi G."/>
            <person name="Zifcakova L."/>
            <person name="Stursova M."/>
            <person name="Spatafora J.W."/>
            <person name="Tedersoo L."/>
            <person name="Vaario L.M."/>
            <person name="Yamada A."/>
            <person name="Yan M."/>
            <person name="Wang P."/>
            <person name="Xu J."/>
            <person name="Bruns T."/>
            <person name="Baldrian P."/>
            <person name="Vilgalys R."/>
            <person name="Dunand C."/>
            <person name="Henrissat B."/>
            <person name="Grigoriev I.V."/>
            <person name="Hibbett D."/>
            <person name="Nagy L.G."/>
            <person name="Martin F.M."/>
        </authorList>
    </citation>
    <scope>NUCLEOTIDE SEQUENCE</scope>
    <source>
        <strain evidence="2">BED1</strain>
    </source>
</reference>
<reference evidence="2" key="1">
    <citation type="submission" date="2019-10" db="EMBL/GenBank/DDBJ databases">
        <authorList>
            <consortium name="DOE Joint Genome Institute"/>
            <person name="Kuo A."/>
            <person name="Miyauchi S."/>
            <person name="Kiss E."/>
            <person name="Drula E."/>
            <person name="Kohler A."/>
            <person name="Sanchez-Garcia M."/>
            <person name="Andreopoulos B."/>
            <person name="Barry K.W."/>
            <person name="Bonito G."/>
            <person name="Buee M."/>
            <person name="Carver A."/>
            <person name="Chen C."/>
            <person name="Cichocki N."/>
            <person name="Clum A."/>
            <person name="Culley D."/>
            <person name="Crous P.W."/>
            <person name="Fauchery L."/>
            <person name="Girlanda M."/>
            <person name="Hayes R."/>
            <person name="Keri Z."/>
            <person name="LaButti K."/>
            <person name="Lipzen A."/>
            <person name="Lombard V."/>
            <person name="Magnuson J."/>
            <person name="Maillard F."/>
            <person name="Morin E."/>
            <person name="Murat C."/>
            <person name="Nolan M."/>
            <person name="Ohm R."/>
            <person name="Pangilinan J."/>
            <person name="Pereira M."/>
            <person name="Perotto S."/>
            <person name="Peter M."/>
            <person name="Riley R."/>
            <person name="Sitrit Y."/>
            <person name="Stielow B."/>
            <person name="Szollosi G."/>
            <person name="Zifcakova L."/>
            <person name="Stursova M."/>
            <person name="Spatafora J.W."/>
            <person name="Tedersoo L."/>
            <person name="Vaario L.-M."/>
            <person name="Yamada A."/>
            <person name="Yan M."/>
            <person name="Wang P."/>
            <person name="Xu J."/>
            <person name="Bruns T."/>
            <person name="Baldrian P."/>
            <person name="Vilgalys R."/>
            <person name="Henrissat B."/>
            <person name="Grigoriev I.V."/>
            <person name="Hibbett D."/>
            <person name="Nagy L.G."/>
            <person name="Martin F.M."/>
        </authorList>
    </citation>
    <scope>NUCLEOTIDE SEQUENCE</scope>
    <source>
        <strain evidence="2">BED1</strain>
    </source>
</reference>
<proteinExistence type="predicted"/>
<feature type="region of interest" description="Disordered" evidence="1">
    <location>
        <begin position="253"/>
        <end position="277"/>
    </location>
</feature>
<accession>A0AAD4BDU3</accession>
<organism evidence="2 3">
    <name type="scientific">Boletus edulis BED1</name>
    <dbReference type="NCBI Taxonomy" id="1328754"/>
    <lineage>
        <taxon>Eukaryota</taxon>
        <taxon>Fungi</taxon>
        <taxon>Dikarya</taxon>
        <taxon>Basidiomycota</taxon>
        <taxon>Agaricomycotina</taxon>
        <taxon>Agaricomycetes</taxon>
        <taxon>Agaricomycetidae</taxon>
        <taxon>Boletales</taxon>
        <taxon>Boletineae</taxon>
        <taxon>Boletaceae</taxon>
        <taxon>Boletoideae</taxon>
        <taxon>Boletus</taxon>
    </lineage>
</organism>
<dbReference type="AlphaFoldDB" id="A0AAD4BDU3"/>
<protein>
    <submittedName>
        <fullName evidence="2">Uncharacterized protein</fullName>
    </submittedName>
</protein>